<organism evidence="1 2">
    <name type="scientific">Acetobacter indonesiensis</name>
    <dbReference type="NCBI Taxonomy" id="104101"/>
    <lineage>
        <taxon>Bacteria</taxon>
        <taxon>Pseudomonadati</taxon>
        <taxon>Pseudomonadota</taxon>
        <taxon>Alphaproteobacteria</taxon>
        <taxon>Acetobacterales</taxon>
        <taxon>Acetobacteraceae</taxon>
        <taxon>Acetobacter</taxon>
    </lineage>
</organism>
<evidence type="ECO:0008006" key="3">
    <source>
        <dbReference type="Google" id="ProtNLM"/>
    </source>
</evidence>
<evidence type="ECO:0000313" key="1">
    <source>
        <dbReference type="EMBL" id="OUI91437.1"/>
    </source>
</evidence>
<reference evidence="2" key="1">
    <citation type="submission" date="2014-06" db="EMBL/GenBank/DDBJ databases">
        <authorList>
            <person name="Winans N.J."/>
            <person name="Newell P.D."/>
            <person name="Douglas A.E."/>
        </authorList>
    </citation>
    <scope>NUCLEOTIDE SEQUENCE [LARGE SCALE GENOMIC DNA]</scope>
</reference>
<dbReference type="Proteomes" id="UP000194641">
    <property type="component" value="Unassembled WGS sequence"/>
</dbReference>
<dbReference type="AlphaFoldDB" id="A0A252ANR5"/>
<protein>
    <recommendedName>
        <fullName evidence="3">Bacteriophage protein</fullName>
    </recommendedName>
</protein>
<dbReference type="Pfam" id="PF09950">
    <property type="entry name" value="Major_capside"/>
    <property type="match status" value="1"/>
</dbReference>
<dbReference type="RefSeq" id="WP_086659914.1">
    <property type="nucleotide sequence ID" value="NZ_JBJJWX010000021.1"/>
</dbReference>
<proteinExistence type="predicted"/>
<evidence type="ECO:0000313" key="2">
    <source>
        <dbReference type="Proteomes" id="UP000194641"/>
    </source>
</evidence>
<dbReference type="EMBL" id="JOPA01000036">
    <property type="protein sequence ID" value="OUI91437.1"/>
    <property type="molecule type" value="Genomic_DNA"/>
</dbReference>
<gene>
    <name evidence="1" type="ORF">HK17_11645</name>
</gene>
<accession>A0A252ANR5</accession>
<dbReference type="PIRSF" id="PIRSF029202">
    <property type="entry name" value="UCP029202"/>
    <property type="match status" value="1"/>
</dbReference>
<dbReference type="InterPro" id="IPR020049">
    <property type="entry name" value="Major_capsid-like"/>
</dbReference>
<comment type="caution">
    <text evidence="1">The sequence shown here is derived from an EMBL/GenBank/DDBJ whole genome shotgun (WGS) entry which is preliminary data.</text>
</comment>
<sequence length="326" mass="35996">MHKLKNRVRTLDSAFTYDAQTVDSIGNYFVGELERLDPTLHEPLASVTWGRDIDLREDVGAGDDLSSFTRSAFGMEGGTSPSGINWVGDETTSIPSATVDLDKVAQPLRLAAYNLSYTLREIEKSMKLGRPVDQQKLAAIRLKHQMDIDQMVYVGDPDTYDGAYGLTNGAGVSSDAVTSKWATGGAAQMQTDILDGQQKAWQASGYAVCPSHILLPPAQYALLNQTNSTAGTQSVMTYIKENNPYTQATGRALEILPVKWLAEAGASKADRAVFYTKDVNYVRYPLVPLQRSMVTPQDMWLRTTYWSMLGQVEFVYPETVHYKDGI</sequence>
<name>A0A252ANR5_9PROT</name>